<protein>
    <submittedName>
        <fullName evidence="9">TOBE-like domain-containing protein</fullName>
    </submittedName>
</protein>
<evidence type="ECO:0000313" key="10">
    <source>
        <dbReference type="Proteomes" id="UP000662770"/>
    </source>
</evidence>
<keyword evidence="1" id="KW-0813">Transport</keyword>
<dbReference type="CDD" id="cd03296">
    <property type="entry name" value="ABC_CysA_sulfate_importer"/>
    <property type="match status" value="1"/>
</dbReference>
<organism evidence="9 10">
    <name type="scientific">Shewanella avicenniae</name>
    <dbReference type="NCBI Taxonomy" id="2814294"/>
    <lineage>
        <taxon>Bacteria</taxon>
        <taxon>Pseudomonadati</taxon>
        <taxon>Pseudomonadota</taxon>
        <taxon>Gammaproteobacteria</taxon>
        <taxon>Alteromonadales</taxon>
        <taxon>Shewanellaceae</taxon>
        <taxon>Shewanella</taxon>
    </lineage>
</organism>
<dbReference type="InterPro" id="IPR024765">
    <property type="entry name" value="TOBE-like"/>
</dbReference>
<evidence type="ECO:0000256" key="2">
    <source>
        <dbReference type="ARBA" id="ARBA00022475"/>
    </source>
</evidence>
<keyword evidence="5" id="KW-1278">Translocase</keyword>
<dbReference type="PANTHER" id="PTHR42781">
    <property type="entry name" value="SPERMIDINE/PUTRESCINE IMPORT ATP-BINDING PROTEIN POTA"/>
    <property type="match status" value="1"/>
</dbReference>
<evidence type="ECO:0000256" key="4">
    <source>
        <dbReference type="ARBA" id="ARBA00022840"/>
    </source>
</evidence>
<dbReference type="PROSITE" id="PS50893">
    <property type="entry name" value="ABC_TRANSPORTER_2"/>
    <property type="match status" value="1"/>
</dbReference>
<proteinExistence type="predicted"/>
<name>A0ABX7QRS7_9GAMM</name>
<feature type="domain" description="ABC transporter" evidence="8">
    <location>
        <begin position="3"/>
        <end position="237"/>
    </location>
</feature>
<dbReference type="PANTHER" id="PTHR42781:SF4">
    <property type="entry name" value="SPERMIDINE_PUTRESCINE IMPORT ATP-BINDING PROTEIN POTA"/>
    <property type="match status" value="1"/>
</dbReference>
<dbReference type="PROSITE" id="PS00211">
    <property type="entry name" value="ABC_TRANSPORTER_1"/>
    <property type="match status" value="1"/>
</dbReference>
<dbReference type="NCBIfam" id="TIGR00968">
    <property type="entry name" value="3a0106s01"/>
    <property type="match status" value="1"/>
</dbReference>
<evidence type="ECO:0000256" key="3">
    <source>
        <dbReference type="ARBA" id="ARBA00022741"/>
    </source>
</evidence>
<dbReference type="Proteomes" id="UP000662770">
    <property type="component" value="Chromosome"/>
</dbReference>
<reference evidence="9 10" key="1">
    <citation type="submission" date="2021-03" db="EMBL/GenBank/DDBJ databases">
        <title>Novel species identification of genus Shewanella.</title>
        <authorList>
            <person name="Liu G."/>
            <person name="Zhang Q."/>
        </authorList>
    </citation>
    <scope>NUCLEOTIDE SEQUENCE [LARGE SCALE GENOMIC DNA]</scope>
    <source>
        <strain evidence="9 10">FJAT-51800</strain>
    </source>
</reference>
<dbReference type="InterPro" id="IPR005666">
    <property type="entry name" value="Sulph_transpt1"/>
</dbReference>
<evidence type="ECO:0000256" key="1">
    <source>
        <dbReference type="ARBA" id="ARBA00022448"/>
    </source>
</evidence>
<keyword evidence="3" id="KW-0547">Nucleotide-binding</keyword>
<evidence type="ECO:0000313" key="9">
    <source>
        <dbReference type="EMBL" id="QSX33742.1"/>
    </source>
</evidence>
<dbReference type="InterPro" id="IPR050093">
    <property type="entry name" value="ABC_SmlMolc_Importer"/>
</dbReference>
<dbReference type="InterPro" id="IPR017871">
    <property type="entry name" value="ABC_transporter-like_CS"/>
</dbReference>
<sequence length="376" mass="42168">MSIRLANISKKFGQFQALSPLNLDIQEGEMIGLLGPSGSGKTTLLRIIAGLEGADSGQLYFGDRDVTQVHVRERRVGFVFQNYALFRHMTVAENVAFGLQVMPRKQRPSAAEIKQRVNQLLETVQLAHLAQRYPEQLSGGQKQRIALARALATQPEVLLLDEPFGALDAKVRKELRRWLRSLHDELKFTSVFVTHDQDEALELSDRVVVMSNGHIEQINAPAELYAQPNSRFVFDFLGNVNVLNVDWQQDHWRNGEAFLVPPEQTELQQNGVLYVRSHELELADKPNSQACLPFDVVAVTAIGAEARVELAPRGWDSDELWEATFSHQRVKQLGLTKGSQVFATPQTGYFFGEQGATTPSRLNWPFLPPGSLVFDI</sequence>
<dbReference type="SUPFAM" id="SSF52540">
    <property type="entry name" value="P-loop containing nucleoside triphosphate hydrolases"/>
    <property type="match status" value="1"/>
</dbReference>
<dbReference type="SMART" id="SM00382">
    <property type="entry name" value="AAA"/>
    <property type="match status" value="1"/>
</dbReference>
<accession>A0ABX7QRS7</accession>
<evidence type="ECO:0000259" key="8">
    <source>
        <dbReference type="PROSITE" id="PS50893"/>
    </source>
</evidence>
<evidence type="ECO:0000256" key="5">
    <source>
        <dbReference type="ARBA" id="ARBA00022967"/>
    </source>
</evidence>
<evidence type="ECO:0000256" key="6">
    <source>
        <dbReference type="ARBA" id="ARBA00023032"/>
    </source>
</evidence>
<keyword evidence="6" id="KW-0764">Sulfate transport</keyword>
<dbReference type="RefSeq" id="WP_207354953.1">
    <property type="nucleotide sequence ID" value="NZ_CP071503.1"/>
</dbReference>
<dbReference type="InterPro" id="IPR003439">
    <property type="entry name" value="ABC_transporter-like_ATP-bd"/>
</dbReference>
<evidence type="ECO:0000256" key="7">
    <source>
        <dbReference type="ARBA" id="ARBA00023136"/>
    </source>
</evidence>
<dbReference type="Pfam" id="PF12857">
    <property type="entry name" value="TOBE_3"/>
    <property type="match status" value="1"/>
</dbReference>
<dbReference type="Gene3D" id="3.40.50.300">
    <property type="entry name" value="P-loop containing nucleotide triphosphate hydrolases"/>
    <property type="match status" value="1"/>
</dbReference>
<dbReference type="InterPro" id="IPR003593">
    <property type="entry name" value="AAA+_ATPase"/>
</dbReference>
<keyword evidence="2" id="KW-1003">Cell membrane</keyword>
<keyword evidence="10" id="KW-1185">Reference proteome</keyword>
<dbReference type="InterPro" id="IPR027417">
    <property type="entry name" value="P-loop_NTPase"/>
</dbReference>
<dbReference type="Pfam" id="PF00005">
    <property type="entry name" value="ABC_tran"/>
    <property type="match status" value="1"/>
</dbReference>
<gene>
    <name evidence="9" type="ORF">JYB87_00330</name>
</gene>
<dbReference type="EMBL" id="CP071503">
    <property type="protein sequence ID" value="QSX33742.1"/>
    <property type="molecule type" value="Genomic_DNA"/>
</dbReference>
<keyword evidence="7" id="KW-0472">Membrane</keyword>
<keyword evidence="4" id="KW-0067">ATP-binding</keyword>